<organismHost>
    <name type="scientific">Synechococcus</name>
    <dbReference type="NCBI Taxonomy" id="1129"/>
</organismHost>
<dbReference type="EMBL" id="LN828717">
    <property type="protein sequence ID" value="CFW42330.1"/>
    <property type="molecule type" value="Genomic_DNA"/>
</dbReference>
<dbReference type="EMBL" id="AJ630128">
    <property type="protein sequence ID" value="CAF34207.1"/>
    <property type="molecule type" value="Genomic_DNA"/>
</dbReference>
<dbReference type="Proteomes" id="UP000246186">
    <property type="component" value="Genome"/>
</dbReference>
<dbReference type="RefSeq" id="YP_195177.1">
    <property type="nucleotide sequence ID" value="NC_006820.1"/>
</dbReference>
<keyword evidence="4" id="KW-1185">Reference proteome</keyword>
<reference evidence="2 4" key="2">
    <citation type="journal article" date="2005" name="J. Bacteriol.">
        <title>The genome of S-PM2, a 'photosynthetic' T4-type bacteriophage that infects marine Synechococcus strains.</title>
        <authorList>
            <person name="Mann N.H."/>
            <person name="Clokie M.R."/>
            <person name="Millard A."/>
            <person name="Cook A."/>
            <person name="Wilson W.H."/>
            <person name="Wheatley P.J."/>
            <person name="Letarov A."/>
            <person name="Krisch H.M."/>
        </authorList>
    </citation>
    <scope>NUCLEOTIDE SEQUENCE</scope>
</reference>
<evidence type="ECO:0000313" key="4">
    <source>
        <dbReference type="Proteomes" id="UP000000994"/>
    </source>
</evidence>
<feature type="compositionally biased region" description="Basic and acidic residues" evidence="1">
    <location>
        <begin position="190"/>
        <end position="215"/>
    </location>
</feature>
<dbReference type="OrthoDB" id="13621at10239"/>
<name>Q5GQJ5_BPSYP</name>
<reference evidence="2 4" key="1">
    <citation type="journal article" date="2004" name="Proc. Natl. Acad. Sci. U.S.A.">
        <title>Genetic organization of the psbAD region in phages infecting marine Synechococcus strains.</title>
        <authorList>
            <person name="Millard A."/>
            <person name="Clokie M.R."/>
            <person name="Shub D.A."/>
            <person name="Mann N.H."/>
        </authorList>
    </citation>
    <scope>NUCLEOTIDE SEQUENCE [LARGE SCALE GENOMIC DNA]</scope>
</reference>
<evidence type="ECO:0000313" key="5">
    <source>
        <dbReference type="Proteomes" id="UP000246186"/>
    </source>
</evidence>
<sequence length="241" mass="26869">MERQKPTTSVKYNDDFSQALIESYGRWMGGQGFGWHLRNEETYPELQKKGGEDDFSKKDPKSNAGAPDPAVDLRTGSGIKQSHGAEIKDTTKLVAKESCGDCEYCNGKGCSKCAKEEKGEKKEMKKETFEFELNGETFIFEKKNAAGKEQGLDGKACWKGYKQAGAKMKGGKRVDNCVKAGYEPEGQMLGEKKLDPVGKEDKDIDNDGDHDKSDKYLLARRKKVSKVIGAKKKMKEETEKK</sequence>
<feature type="region of interest" description="Disordered" evidence="1">
    <location>
        <begin position="44"/>
        <end position="84"/>
    </location>
</feature>
<reference evidence="3 5" key="3">
    <citation type="journal article" date="2015" name="PLoS ONE">
        <title>Spontaneous Deletion of an "ORFanage" Region Facilitates Host Adaptation in a "Photosynthetic" Cyanophage.</title>
        <authorList>
            <person name="Puxty R.J."/>
            <person name="Perez-Sepulveda B."/>
            <person name="Rihtman B."/>
            <person name="Evans D.J."/>
            <person name="Millard A.D."/>
            <person name="Scanlan D.J."/>
        </authorList>
    </citation>
    <scope>NUCLEOTIDE SEQUENCE [LARGE SCALE GENOMIC DNA]</scope>
</reference>
<dbReference type="KEGG" id="vg:3260285"/>
<accession>Q5GQJ5</accession>
<organism evidence="2 4">
    <name type="scientific">Synechococcus phage S-PM2</name>
    <dbReference type="NCBI Taxonomy" id="238854"/>
    <lineage>
        <taxon>Viruses</taxon>
        <taxon>Duplodnaviria</taxon>
        <taxon>Heunggongvirae</taxon>
        <taxon>Uroviricota</taxon>
        <taxon>Caudoviricetes</taxon>
        <taxon>Pantevenvirales</taxon>
        <taxon>Kyanoviridae</taxon>
        <taxon>Nodensvirus</taxon>
        <taxon>Nodensvirus spm2</taxon>
    </lineage>
</organism>
<evidence type="ECO:0000313" key="2">
    <source>
        <dbReference type="EMBL" id="CAF34207.1"/>
    </source>
</evidence>
<protein>
    <submittedName>
        <fullName evidence="2">Hypothetical-Protein / belonging to T4-LIKE GC: 842</fullName>
    </submittedName>
</protein>
<feature type="compositionally biased region" description="Basic and acidic residues" evidence="1">
    <location>
        <begin position="44"/>
        <end position="61"/>
    </location>
</feature>
<reference evidence="3" key="4">
    <citation type="submission" date="2015-02" db="EMBL/GenBank/DDBJ databases">
        <authorList>
            <person name="Chooi Y.-H."/>
        </authorList>
    </citation>
    <scope>NUCLEOTIDE SEQUENCE</scope>
</reference>
<dbReference type="Proteomes" id="UP000000994">
    <property type="component" value="Segment"/>
</dbReference>
<evidence type="ECO:0000256" key="1">
    <source>
        <dbReference type="SAM" id="MobiDB-lite"/>
    </source>
</evidence>
<gene>
    <name evidence="3" type="ORF">S-PM2d142</name>
    <name evidence="2" type="ORF">S-PM2p142</name>
</gene>
<evidence type="ECO:0000313" key="3">
    <source>
        <dbReference type="EMBL" id="CFW42330.1"/>
    </source>
</evidence>
<proteinExistence type="predicted"/>
<feature type="region of interest" description="Disordered" evidence="1">
    <location>
        <begin position="188"/>
        <end position="215"/>
    </location>
</feature>